<evidence type="ECO:0000313" key="2">
    <source>
        <dbReference type="Proteomes" id="UP001473302"/>
    </source>
</evidence>
<organism evidence="1 2">
    <name type="scientific">Mucor flavus</name>
    <dbReference type="NCBI Taxonomy" id="439312"/>
    <lineage>
        <taxon>Eukaryota</taxon>
        <taxon>Fungi</taxon>
        <taxon>Fungi incertae sedis</taxon>
        <taxon>Mucoromycota</taxon>
        <taxon>Mucoromycotina</taxon>
        <taxon>Mucoromycetes</taxon>
        <taxon>Mucorales</taxon>
        <taxon>Mucorineae</taxon>
        <taxon>Mucoraceae</taxon>
        <taxon>Mucor</taxon>
    </lineage>
</organism>
<dbReference type="Proteomes" id="UP001473302">
    <property type="component" value="Unassembled WGS sequence"/>
</dbReference>
<reference evidence="1 2" key="1">
    <citation type="submission" date="2024-04" db="EMBL/GenBank/DDBJ databases">
        <title>genome sequences of Mucor flavus KT1a and Helicostylum pulchrum KT1b strains isolated from the surface of a dry-aged beef.</title>
        <authorList>
            <person name="Toyotome T."/>
            <person name="Hosono M."/>
            <person name="Torimaru M."/>
            <person name="Fukuda K."/>
            <person name="Mikami N."/>
        </authorList>
    </citation>
    <scope>NUCLEOTIDE SEQUENCE [LARGE SCALE GENOMIC DNA]</scope>
    <source>
        <strain evidence="1 2">KT1a</strain>
    </source>
</reference>
<gene>
    <name evidence="1" type="ORF">MFLAVUS_010050</name>
</gene>
<keyword evidence="2" id="KW-1185">Reference proteome</keyword>
<evidence type="ECO:0000313" key="1">
    <source>
        <dbReference type="EMBL" id="GAA5816521.1"/>
    </source>
</evidence>
<dbReference type="EMBL" id="BAABUK010000032">
    <property type="protein sequence ID" value="GAA5816521.1"/>
    <property type="molecule type" value="Genomic_DNA"/>
</dbReference>
<protein>
    <submittedName>
        <fullName evidence="1">Uncharacterized protein</fullName>
    </submittedName>
</protein>
<sequence length="234" mass="27134">MGTNNIEYKENITASVLELERKKPNSATPTRILIESENLVLNDRKQESKKKIKECLHPTTRRFLSAGDMLAFKKNYENIKNKKWIPKSGRAVKGIIFEKVKEFNREHPGHGFVLDTTDDMGNDVSTEEEIKEVEEKAEAEEFEEEQPKDIINCLSGLDEKKTFHDIYSAFKDVKVDRYEKPEVHWCLQSVLDFIDLFYNASTINVTTEQDLLDEVYGFIKKKAEVLVDSQHQSK</sequence>
<accession>A0ABP9ZBL3</accession>
<comment type="caution">
    <text evidence="1">The sequence shown here is derived from an EMBL/GenBank/DDBJ whole genome shotgun (WGS) entry which is preliminary data.</text>
</comment>
<proteinExistence type="predicted"/>
<name>A0ABP9ZBL3_9FUNG</name>